<name>A0ABW6SIS4_9ACTN</name>
<accession>A0ABW6SIS4</accession>
<evidence type="ECO:0000313" key="3">
    <source>
        <dbReference type="Proteomes" id="UP001602013"/>
    </source>
</evidence>
<dbReference type="Proteomes" id="UP001602013">
    <property type="component" value="Unassembled WGS sequence"/>
</dbReference>
<dbReference type="InterPro" id="IPR012341">
    <property type="entry name" value="6hp_glycosidase-like_sf"/>
</dbReference>
<dbReference type="Pfam" id="PF05147">
    <property type="entry name" value="LANC_like"/>
    <property type="match status" value="1"/>
</dbReference>
<evidence type="ECO:0000313" key="2">
    <source>
        <dbReference type="EMBL" id="MFF3664861.1"/>
    </source>
</evidence>
<reference evidence="2 3" key="1">
    <citation type="submission" date="2024-10" db="EMBL/GenBank/DDBJ databases">
        <title>The Natural Products Discovery Center: Release of the First 8490 Sequenced Strains for Exploring Actinobacteria Biosynthetic Diversity.</title>
        <authorList>
            <person name="Kalkreuter E."/>
            <person name="Kautsar S.A."/>
            <person name="Yang D."/>
            <person name="Bader C.D."/>
            <person name="Teijaro C.N."/>
            <person name="Fluegel L."/>
            <person name="Davis C.M."/>
            <person name="Simpson J.R."/>
            <person name="Lauterbach L."/>
            <person name="Steele A.D."/>
            <person name="Gui C."/>
            <person name="Meng S."/>
            <person name="Li G."/>
            <person name="Viehrig K."/>
            <person name="Ye F."/>
            <person name="Su P."/>
            <person name="Kiefer A.F."/>
            <person name="Nichols A."/>
            <person name="Cepeda A.J."/>
            <person name="Yan W."/>
            <person name="Fan B."/>
            <person name="Jiang Y."/>
            <person name="Adhikari A."/>
            <person name="Zheng C.-J."/>
            <person name="Schuster L."/>
            <person name="Cowan T.M."/>
            <person name="Smanski M.J."/>
            <person name="Chevrette M.G."/>
            <person name="De Carvalho L.P.S."/>
            <person name="Shen B."/>
        </authorList>
    </citation>
    <scope>NUCLEOTIDE SEQUENCE [LARGE SCALE GENOMIC DNA]</scope>
    <source>
        <strain evidence="2 3">NPDC002173</strain>
    </source>
</reference>
<dbReference type="SUPFAM" id="SSF158745">
    <property type="entry name" value="LanC-like"/>
    <property type="match status" value="1"/>
</dbReference>
<dbReference type="Gene3D" id="1.50.10.10">
    <property type="match status" value="1"/>
</dbReference>
<dbReference type="SMART" id="SM01260">
    <property type="entry name" value="LANC_like"/>
    <property type="match status" value="1"/>
</dbReference>
<feature type="domain" description="Lantibiotic biosynthesis protein dehydration" evidence="1">
    <location>
        <begin position="219"/>
        <end position="588"/>
    </location>
</feature>
<dbReference type="RefSeq" id="WP_387408898.1">
    <property type="nucleotide sequence ID" value="NZ_JBIASD010000002.1"/>
</dbReference>
<keyword evidence="3" id="KW-1185">Reference proteome</keyword>
<dbReference type="EMBL" id="JBIASD010000002">
    <property type="protein sequence ID" value="MFF3664861.1"/>
    <property type="molecule type" value="Genomic_DNA"/>
</dbReference>
<proteinExistence type="predicted"/>
<comment type="caution">
    <text evidence="2">The sequence shown here is derived from an EMBL/GenBank/DDBJ whole genome shotgun (WGS) entry which is preliminary data.</text>
</comment>
<dbReference type="Pfam" id="PF13575">
    <property type="entry name" value="DUF4135"/>
    <property type="match status" value="1"/>
</dbReference>
<sequence length="1062" mass="115273">MTVSVHEGYAEPEVDGLLAIPGGDERLIAILAAAAPFPERVSGEYFVPVARRDPRQASKRTNRWLRAAVGDDEDVKRALFQHRRRSGRDLGAGLVDVRVADPRRLPDWAYALVDFLLAQPPTAAADPAAGRPGAPFVAFRRAMGRLIDIKDGRLRGIAVTAEAREDIAGQLIERMTQVCFAGFAFETQFDPGNGTLGWLQSSRLDVSQAGWLDRLETLPGLAYVMGITCLQWKRVVHELFDRLGADLPDLRRTLWGWADPGPVTGYSGDSGDPHNHGRVVTLLTFASGERVVYKPKDLRSVAGLMDVCTLLNNHGLPLDLHVRRVIPRDGYGWEEYVTAEPGADEDSVRRYYLRLGMLARLAEFLECRDLWADNLVAVGDTPVFIDLENVLQARISQPALIGERIRSLWGRVEETVAKTAVVSFPRVIARGTKAQDIGCLAALQEQVAENSKGFPLGWEAPPYRPMWDGNLADPRRYGDEVTAGYRMMQACLERNREALADARGPLALLRDAPVRYIWRSTWDCVELLGKSVSPASLIDGVAREIILAHLFRSARETLRENPARTDVLEIIEQEIDAFRRMDVPLFLSRPSSSSVFTPDGVEIPDHFQGTAWRRLQDRIEDLAGFPLKDHLAVLETCLDFTGAGELPIHVPASDSPPRTIRELGLHAFARSGAADHPQTELLLARAGEIADELLDAAIPLDGPAGERSGWLGVVHYPAHGLDQVEPLHGDLLTGSGGLAVFLSELYADTGRPAYWTAAQEALDAVTEFASLSVRSGFYHRMCGALPPIGAFVGLGAALYALSRCGAALADTRLIQRAAELVPLAAEQLAEAASGSGASSRASADPVLGRSGLLLALHKLREVSPVAVPEADELALRLHEELIAEVGTTSPLVAPYPVGTPALAGIPTGADGVLWALASSADALNRIEEDADVLGRHRFALDTPGSMFAAVSTAHLLTGEIAPDLRGRVARYCATGHHTCERLVTDAELALHTGRLADDAGQAATARELVAELLRRRESTGRWFADRRRADRLTLSAVNGLAAAGLTMLRLADDQVASLRLVQ</sequence>
<gene>
    <name evidence="2" type="primary">lanM</name>
    <name evidence="2" type="ORF">ACFYXI_04635</name>
</gene>
<dbReference type="InterPro" id="IPR025410">
    <property type="entry name" value="Lant_dehyd"/>
</dbReference>
<protein>
    <submittedName>
        <fullName evidence="2">Type 2 lanthipeptide synthetase LanM</fullName>
    </submittedName>
</protein>
<dbReference type="NCBIfam" id="TIGR03897">
    <property type="entry name" value="lanti_2_LanM"/>
    <property type="match status" value="1"/>
</dbReference>
<evidence type="ECO:0000259" key="1">
    <source>
        <dbReference type="Pfam" id="PF13575"/>
    </source>
</evidence>
<dbReference type="InterPro" id="IPR017146">
    <property type="entry name" value="Lanti_2_LanM"/>
</dbReference>
<dbReference type="InterPro" id="IPR007822">
    <property type="entry name" value="LANC-like"/>
</dbReference>
<organism evidence="2 3">
    <name type="scientific">Microtetraspora malaysiensis</name>
    <dbReference type="NCBI Taxonomy" id="161358"/>
    <lineage>
        <taxon>Bacteria</taxon>
        <taxon>Bacillati</taxon>
        <taxon>Actinomycetota</taxon>
        <taxon>Actinomycetes</taxon>
        <taxon>Streptosporangiales</taxon>
        <taxon>Streptosporangiaceae</taxon>
        <taxon>Microtetraspora</taxon>
    </lineage>
</organism>